<reference evidence="1 2" key="1">
    <citation type="submission" date="2018-06" db="EMBL/GenBank/DDBJ databases">
        <title>Extensive metabolic versatility and redundancy in microbially diverse, dynamic hydrothermal sediments.</title>
        <authorList>
            <person name="Dombrowski N."/>
            <person name="Teske A."/>
            <person name="Baker B.J."/>
        </authorList>
    </citation>
    <scope>NUCLEOTIDE SEQUENCE [LARGE SCALE GENOMIC DNA]</scope>
    <source>
        <strain evidence="1">B79_G16</strain>
    </source>
</reference>
<gene>
    <name evidence="1" type="ORF">DRH29_03625</name>
</gene>
<dbReference type="Proteomes" id="UP000281261">
    <property type="component" value="Unassembled WGS sequence"/>
</dbReference>
<evidence type="ECO:0000313" key="2">
    <source>
        <dbReference type="Proteomes" id="UP000281261"/>
    </source>
</evidence>
<sequence>MIRWRNLQGFGTVKFLLVSPEYLERLDFSTTFGEPEKSKVISVSINSAIADYLLVGDITYK</sequence>
<dbReference type="EMBL" id="QMNG01000024">
    <property type="protein sequence ID" value="RLC36859.1"/>
    <property type="molecule type" value="Genomic_DNA"/>
</dbReference>
<proteinExistence type="predicted"/>
<dbReference type="AlphaFoldDB" id="A0A420ZC40"/>
<evidence type="ECO:0000313" key="1">
    <source>
        <dbReference type="EMBL" id="RLC36859.1"/>
    </source>
</evidence>
<protein>
    <submittedName>
        <fullName evidence="1">Uncharacterized protein</fullName>
    </submittedName>
</protein>
<organism evidence="1 2">
    <name type="scientific">candidate division Kazan bacterium</name>
    <dbReference type="NCBI Taxonomy" id="2202143"/>
    <lineage>
        <taxon>Bacteria</taxon>
        <taxon>Bacteria division Kazan-3B-28</taxon>
    </lineage>
</organism>
<accession>A0A420ZC40</accession>
<name>A0A420ZC40_UNCK3</name>
<comment type="caution">
    <text evidence="1">The sequence shown here is derived from an EMBL/GenBank/DDBJ whole genome shotgun (WGS) entry which is preliminary data.</text>
</comment>